<reference evidence="4" key="1">
    <citation type="journal article" date="2021" name="Mol. Plant Microbe Interact.">
        <title>Complete Genome Sequence of the Plant-Pathogenic Fungus Colletotrichum lupini.</title>
        <authorList>
            <person name="Baroncelli R."/>
            <person name="Pensec F."/>
            <person name="Da Lio D."/>
            <person name="Boufleur T."/>
            <person name="Vicente I."/>
            <person name="Sarrocco S."/>
            <person name="Picot A."/>
            <person name="Baraldi E."/>
            <person name="Sukno S."/>
            <person name="Thon M."/>
            <person name="Le Floch G."/>
        </authorList>
    </citation>
    <scope>NUCLEOTIDE SEQUENCE</scope>
    <source>
        <strain evidence="4">IMI 504893</strain>
    </source>
</reference>
<feature type="domain" description="GAF" evidence="3">
    <location>
        <begin position="209"/>
        <end position="289"/>
    </location>
</feature>
<dbReference type="Pfam" id="PF13185">
    <property type="entry name" value="GAF_2"/>
    <property type="match status" value="1"/>
</dbReference>
<dbReference type="InterPro" id="IPR003018">
    <property type="entry name" value="GAF"/>
</dbReference>
<dbReference type="RefSeq" id="XP_049146985.1">
    <property type="nucleotide sequence ID" value="XM_049289840.1"/>
</dbReference>
<dbReference type="GO" id="GO:0005829">
    <property type="term" value="C:cytosol"/>
    <property type="evidence" value="ECO:0007669"/>
    <property type="project" value="TreeGrafter"/>
</dbReference>
<dbReference type="PANTHER" id="PTHR21021:SF15">
    <property type="entry name" value="FREE METHIONINE-R-SULFOXIDE REDUCTASE"/>
    <property type="match status" value="1"/>
</dbReference>
<dbReference type="EMBL" id="CP019477">
    <property type="protein sequence ID" value="UQC85371.1"/>
    <property type="molecule type" value="Genomic_DNA"/>
</dbReference>
<dbReference type="InterPro" id="IPR051330">
    <property type="entry name" value="Phosphatase_reg/MetRdx"/>
</dbReference>
<proteinExistence type="inferred from homology"/>
<dbReference type="GeneID" id="73344850"/>
<feature type="region of interest" description="Disordered" evidence="2">
    <location>
        <begin position="283"/>
        <end position="314"/>
    </location>
</feature>
<dbReference type="AlphaFoldDB" id="A0A9Q8WJA3"/>
<dbReference type="Gene3D" id="3.30.450.40">
    <property type="match status" value="1"/>
</dbReference>
<gene>
    <name evidence="4" type="ORF">CLUP02_10868</name>
</gene>
<keyword evidence="5" id="KW-1185">Reference proteome</keyword>
<dbReference type="GO" id="GO:0033745">
    <property type="term" value="F:L-methionine-(R)-S-oxide reductase activity"/>
    <property type="evidence" value="ECO:0007669"/>
    <property type="project" value="TreeGrafter"/>
</dbReference>
<sequence>MGVGTLVRKADLLHSEPAGGTSIPPSSPSKTFRAGAGMERKLDSPRCGGVAHREGNDVIGPEDFNTQFPVHADASNFANGVTKEEAYEQVLIQAEGLLDGQRNWYHHTRLESQANFLIGCVSLNIRPLARPFSHPRPHFRDVIQSVRKNQKRLTSHSYIDSNLANTASLLWHAYHSLPAPSNAVNWAGFYVLDPSTSTSPSSAKRSLILGPFMGKVACQQIPFGRGVCGAAAATRQTQLVADVDAFPGHIACDGDSRSEVVVPIVVEDKLVAIIDVDCAERDGFDEVDRGEEGGEDEDKDEDEEEDEDEDGEIG</sequence>
<evidence type="ECO:0000313" key="4">
    <source>
        <dbReference type="EMBL" id="UQC85371.1"/>
    </source>
</evidence>
<feature type="compositionally biased region" description="Acidic residues" evidence="2">
    <location>
        <begin position="293"/>
        <end position="314"/>
    </location>
</feature>
<dbReference type="InterPro" id="IPR029016">
    <property type="entry name" value="GAF-like_dom_sf"/>
</dbReference>
<name>A0A9Q8WJA3_9PEZI</name>
<accession>A0A9Q8WJA3</accession>
<feature type="compositionally biased region" description="Basic and acidic residues" evidence="2">
    <location>
        <begin position="283"/>
        <end position="292"/>
    </location>
</feature>
<dbReference type="PANTHER" id="PTHR21021">
    <property type="entry name" value="GAF/PUTATIVE CYTOSKELETAL PROTEIN"/>
    <property type="match status" value="1"/>
</dbReference>
<feature type="region of interest" description="Disordered" evidence="2">
    <location>
        <begin position="1"/>
        <end position="49"/>
    </location>
</feature>
<comment type="similarity">
    <text evidence="1">Belongs to the free Met sulfoxide reductase family.</text>
</comment>
<evidence type="ECO:0000313" key="5">
    <source>
        <dbReference type="Proteomes" id="UP000830671"/>
    </source>
</evidence>
<dbReference type="KEGG" id="clup:CLUP02_10868"/>
<organism evidence="4 5">
    <name type="scientific">Colletotrichum lupini</name>
    <dbReference type="NCBI Taxonomy" id="145971"/>
    <lineage>
        <taxon>Eukaryota</taxon>
        <taxon>Fungi</taxon>
        <taxon>Dikarya</taxon>
        <taxon>Ascomycota</taxon>
        <taxon>Pezizomycotina</taxon>
        <taxon>Sordariomycetes</taxon>
        <taxon>Hypocreomycetidae</taxon>
        <taxon>Glomerellales</taxon>
        <taxon>Glomerellaceae</taxon>
        <taxon>Colletotrichum</taxon>
        <taxon>Colletotrichum acutatum species complex</taxon>
    </lineage>
</organism>
<evidence type="ECO:0000256" key="2">
    <source>
        <dbReference type="SAM" id="MobiDB-lite"/>
    </source>
</evidence>
<evidence type="ECO:0000256" key="1">
    <source>
        <dbReference type="ARBA" id="ARBA00038454"/>
    </source>
</evidence>
<dbReference type="PROSITE" id="PS01320">
    <property type="entry name" value="UPF0067"/>
    <property type="match status" value="1"/>
</dbReference>
<dbReference type="SUPFAM" id="SSF55781">
    <property type="entry name" value="GAF domain-like"/>
    <property type="match status" value="1"/>
</dbReference>
<dbReference type="InterPro" id="IPR000614">
    <property type="entry name" value="FRMsr_CS"/>
</dbReference>
<dbReference type="Proteomes" id="UP000830671">
    <property type="component" value="Chromosome 5"/>
</dbReference>
<protein>
    <submittedName>
        <fullName evidence="4">GAF domain-containing protein</fullName>
    </submittedName>
</protein>
<evidence type="ECO:0000259" key="3">
    <source>
        <dbReference type="Pfam" id="PF13185"/>
    </source>
</evidence>